<keyword evidence="2" id="KW-1185">Reference proteome</keyword>
<evidence type="ECO:0000313" key="1">
    <source>
        <dbReference type="EMBL" id="PLW82015.1"/>
    </source>
</evidence>
<dbReference type="Proteomes" id="UP000234845">
    <property type="component" value="Unassembled WGS sequence"/>
</dbReference>
<protein>
    <recommendedName>
        <fullName evidence="3">Phosphoenolpyruvate protein kinase</fullName>
    </recommendedName>
</protein>
<dbReference type="OrthoDB" id="282896at2"/>
<reference evidence="2" key="1">
    <citation type="submission" date="2017-11" db="EMBL/GenBank/DDBJ databases">
        <title>The draft genome sequence of Chromatocurvus sp. F02.</title>
        <authorList>
            <person name="Du Z.-J."/>
            <person name="Chang Y.-Q."/>
        </authorList>
    </citation>
    <scope>NUCLEOTIDE SEQUENCE [LARGE SCALE GENOMIC DNA]</scope>
    <source>
        <strain evidence="2">F02</strain>
    </source>
</reference>
<organism evidence="1 2">
    <name type="scientific">Kineobactrum sediminis</name>
    <dbReference type="NCBI Taxonomy" id="1905677"/>
    <lineage>
        <taxon>Bacteria</taxon>
        <taxon>Pseudomonadati</taxon>
        <taxon>Pseudomonadota</taxon>
        <taxon>Gammaproteobacteria</taxon>
        <taxon>Cellvibrionales</taxon>
        <taxon>Halieaceae</taxon>
        <taxon>Kineobactrum</taxon>
    </lineage>
</organism>
<sequence length="82" mass="8946">MQVALRLAINGKTMIRATRLALVVGPILVLINQGDTIVAGNSPDWLKVALTFAVPYCVSTWTSVAKDLESVFDHHSKQQRGN</sequence>
<evidence type="ECO:0000313" key="2">
    <source>
        <dbReference type="Proteomes" id="UP000234845"/>
    </source>
</evidence>
<dbReference type="NCBIfam" id="NF038050">
    <property type="entry name" value="NrtS"/>
    <property type="match status" value="1"/>
</dbReference>
<evidence type="ECO:0008006" key="3">
    <source>
        <dbReference type="Google" id="ProtNLM"/>
    </source>
</evidence>
<dbReference type="InterPro" id="IPR047700">
    <property type="entry name" value="NrtS-like"/>
</dbReference>
<dbReference type="AlphaFoldDB" id="A0A2N5Y0T6"/>
<gene>
    <name evidence="1" type="ORF">CWI75_13100</name>
</gene>
<dbReference type="RefSeq" id="WP_101521950.1">
    <property type="nucleotide sequence ID" value="NZ_PKLZ01000009.1"/>
</dbReference>
<accession>A0A2N5Y0T6</accession>
<proteinExistence type="predicted"/>
<dbReference type="EMBL" id="PKLZ01000009">
    <property type="protein sequence ID" value="PLW82015.1"/>
    <property type="molecule type" value="Genomic_DNA"/>
</dbReference>
<comment type="caution">
    <text evidence="1">The sequence shown here is derived from an EMBL/GenBank/DDBJ whole genome shotgun (WGS) entry which is preliminary data.</text>
</comment>
<name>A0A2N5Y0T6_9GAMM</name>